<evidence type="ECO:0000256" key="18">
    <source>
        <dbReference type="SAM" id="Phobius"/>
    </source>
</evidence>
<dbReference type="InterPro" id="IPR003856">
    <property type="entry name" value="LPS_length_determ_N"/>
</dbReference>
<keyword evidence="11" id="KW-0418">Kinase</keyword>
<dbReference type="SUPFAM" id="SSF52540">
    <property type="entry name" value="P-loop containing nucleoside triphosphate hydrolases"/>
    <property type="match status" value="1"/>
</dbReference>
<comment type="subcellular location">
    <subcellularLocation>
        <location evidence="1">Cell inner membrane</location>
        <topology evidence="1">Multi-pass membrane protein</topology>
    </subcellularLocation>
</comment>
<dbReference type="GO" id="GO:0005886">
    <property type="term" value="C:plasma membrane"/>
    <property type="evidence" value="ECO:0007669"/>
    <property type="project" value="UniProtKB-SubCell"/>
</dbReference>
<evidence type="ECO:0000313" key="21">
    <source>
        <dbReference type="EMBL" id="EEP20879.1"/>
    </source>
</evidence>
<protein>
    <recommendedName>
        <fullName evidence="5">non-specific protein-tyrosine kinase</fullName>
        <ecNumber evidence="5">2.7.10.2</ecNumber>
    </recommendedName>
</protein>
<dbReference type="InterPro" id="IPR025669">
    <property type="entry name" value="AAA_dom"/>
</dbReference>
<evidence type="ECO:0000256" key="6">
    <source>
        <dbReference type="ARBA" id="ARBA00022475"/>
    </source>
</evidence>
<organism evidence="21 22">
    <name type="scientific">Bifidobacterium angulatum DSM 20098 = JCM 7096</name>
    <dbReference type="NCBI Taxonomy" id="518635"/>
    <lineage>
        <taxon>Bacteria</taxon>
        <taxon>Bacillati</taxon>
        <taxon>Actinomycetota</taxon>
        <taxon>Actinomycetes</taxon>
        <taxon>Bifidobacteriales</taxon>
        <taxon>Bifidobacteriaceae</taxon>
        <taxon>Bifidobacterium</taxon>
    </lineage>
</organism>
<dbReference type="GO" id="GO:0004713">
    <property type="term" value="F:protein tyrosine kinase activity"/>
    <property type="evidence" value="ECO:0007669"/>
    <property type="project" value="UniProtKB-KW"/>
</dbReference>
<evidence type="ECO:0000256" key="4">
    <source>
        <dbReference type="ARBA" id="ARBA00008883"/>
    </source>
</evidence>
<dbReference type="EC" id="2.7.10.2" evidence="5"/>
<reference evidence="21" key="1">
    <citation type="submission" date="2009-04" db="EMBL/GenBank/DDBJ databases">
        <authorList>
            <person name="Weinstock G."/>
            <person name="Sodergren E."/>
            <person name="Clifton S."/>
            <person name="Fulton L."/>
            <person name="Fulton B."/>
            <person name="Courtney L."/>
            <person name="Fronick C."/>
            <person name="Harrison M."/>
            <person name="Strong C."/>
            <person name="Farmer C."/>
            <person name="Delahaunty K."/>
            <person name="Markovic C."/>
            <person name="Hall O."/>
            <person name="Minx P."/>
            <person name="Tomlinson C."/>
            <person name="Mitreva M."/>
            <person name="Nelson J."/>
            <person name="Hou S."/>
            <person name="Wollam A."/>
            <person name="Pepin K.H."/>
            <person name="Johnson M."/>
            <person name="Bhonagiri V."/>
            <person name="Nash W.E."/>
            <person name="Warren W."/>
            <person name="Chinwalla A."/>
            <person name="Mardis E.R."/>
            <person name="Wilson R.K."/>
        </authorList>
    </citation>
    <scope>NUCLEOTIDE SEQUENCE [LARGE SCALE GENOMIC DNA]</scope>
    <source>
        <strain evidence="21">DSM 20098</strain>
    </source>
</reference>
<evidence type="ECO:0000256" key="16">
    <source>
        <dbReference type="ARBA" id="ARBA00051245"/>
    </source>
</evidence>
<evidence type="ECO:0000256" key="14">
    <source>
        <dbReference type="ARBA" id="ARBA00023136"/>
    </source>
</evidence>
<keyword evidence="12" id="KW-0067">ATP-binding</keyword>
<keyword evidence="14 18" id="KW-0472">Membrane</keyword>
<evidence type="ECO:0000256" key="11">
    <source>
        <dbReference type="ARBA" id="ARBA00022777"/>
    </source>
</evidence>
<dbReference type="Proteomes" id="UP000006408">
    <property type="component" value="Unassembled WGS sequence"/>
</dbReference>
<feature type="transmembrane region" description="Helical" evidence="18">
    <location>
        <begin position="229"/>
        <end position="248"/>
    </location>
</feature>
<keyword evidence="6" id="KW-1003">Cell membrane</keyword>
<evidence type="ECO:0000256" key="7">
    <source>
        <dbReference type="ARBA" id="ARBA00022519"/>
    </source>
</evidence>
<evidence type="ECO:0000259" key="19">
    <source>
        <dbReference type="Pfam" id="PF02706"/>
    </source>
</evidence>
<keyword evidence="10" id="KW-0547">Nucleotide-binding</keyword>
<comment type="similarity">
    <text evidence="4">Belongs to the etk/wzc family.</text>
</comment>
<comment type="similarity">
    <text evidence="3">Belongs to the CpsD/CapB family.</text>
</comment>
<feature type="transmembrane region" description="Helical" evidence="18">
    <location>
        <begin position="62"/>
        <end position="81"/>
    </location>
</feature>
<evidence type="ECO:0000313" key="22">
    <source>
        <dbReference type="Proteomes" id="UP000006408"/>
    </source>
</evidence>
<accession>C4FFN7</accession>
<dbReference type="STRING" id="1683.Bang102_007390"/>
<dbReference type="InterPro" id="IPR027417">
    <property type="entry name" value="P-loop_NTPase"/>
</dbReference>
<dbReference type="NCBIfam" id="TIGR01007">
    <property type="entry name" value="eps_fam"/>
    <property type="match status" value="1"/>
</dbReference>
<evidence type="ECO:0000256" key="8">
    <source>
        <dbReference type="ARBA" id="ARBA00022679"/>
    </source>
</evidence>
<evidence type="ECO:0000256" key="17">
    <source>
        <dbReference type="SAM" id="MobiDB-lite"/>
    </source>
</evidence>
<keyword evidence="15" id="KW-0829">Tyrosine-protein kinase</keyword>
<dbReference type="PANTHER" id="PTHR32309">
    <property type="entry name" value="TYROSINE-PROTEIN KINASE"/>
    <property type="match status" value="1"/>
</dbReference>
<dbReference type="HOGENOM" id="CLU_009912_4_1_11"/>
<dbReference type="Pfam" id="PF13614">
    <property type="entry name" value="AAA_31"/>
    <property type="match status" value="1"/>
</dbReference>
<dbReference type="PATRIC" id="fig|518635.7.peg.1054"/>
<comment type="caution">
    <text evidence="21">The sequence shown here is derived from an EMBL/GenBank/DDBJ whole genome shotgun (WGS) entry which is preliminary data.</text>
</comment>
<evidence type="ECO:0000256" key="2">
    <source>
        <dbReference type="ARBA" id="ARBA00006683"/>
    </source>
</evidence>
<evidence type="ECO:0000256" key="1">
    <source>
        <dbReference type="ARBA" id="ARBA00004429"/>
    </source>
</evidence>
<evidence type="ECO:0000256" key="15">
    <source>
        <dbReference type="ARBA" id="ARBA00023137"/>
    </source>
</evidence>
<dbReference type="eggNOG" id="COG3944">
    <property type="taxonomic scope" value="Bacteria"/>
</dbReference>
<dbReference type="AlphaFoldDB" id="C4FFN7"/>
<dbReference type="InterPro" id="IPR005702">
    <property type="entry name" value="Wzc-like_C"/>
</dbReference>
<dbReference type="InterPro" id="IPR050445">
    <property type="entry name" value="Bact_polysacc_biosynth/exp"/>
</dbReference>
<comment type="catalytic activity">
    <reaction evidence="16">
        <text>L-tyrosyl-[protein] + ATP = O-phospho-L-tyrosyl-[protein] + ADP + H(+)</text>
        <dbReference type="Rhea" id="RHEA:10596"/>
        <dbReference type="Rhea" id="RHEA-COMP:10136"/>
        <dbReference type="Rhea" id="RHEA-COMP:20101"/>
        <dbReference type="ChEBI" id="CHEBI:15378"/>
        <dbReference type="ChEBI" id="CHEBI:30616"/>
        <dbReference type="ChEBI" id="CHEBI:46858"/>
        <dbReference type="ChEBI" id="CHEBI:61978"/>
        <dbReference type="ChEBI" id="CHEBI:456216"/>
        <dbReference type="EC" id="2.7.10.2"/>
    </reaction>
</comment>
<dbReference type="EMBL" id="ABYS02000008">
    <property type="protein sequence ID" value="EEP20879.1"/>
    <property type="molecule type" value="Genomic_DNA"/>
</dbReference>
<keyword evidence="22" id="KW-1185">Reference proteome</keyword>
<evidence type="ECO:0000259" key="20">
    <source>
        <dbReference type="Pfam" id="PF13614"/>
    </source>
</evidence>
<keyword evidence="9 18" id="KW-0812">Transmembrane</keyword>
<evidence type="ECO:0000256" key="9">
    <source>
        <dbReference type="ARBA" id="ARBA00022692"/>
    </source>
</evidence>
<dbReference type="Pfam" id="PF02706">
    <property type="entry name" value="Wzz"/>
    <property type="match status" value="1"/>
</dbReference>
<evidence type="ECO:0000256" key="13">
    <source>
        <dbReference type="ARBA" id="ARBA00022989"/>
    </source>
</evidence>
<dbReference type="Gene3D" id="3.40.50.300">
    <property type="entry name" value="P-loop containing nucleotide triphosphate hydrolases"/>
    <property type="match status" value="1"/>
</dbReference>
<evidence type="ECO:0000256" key="12">
    <source>
        <dbReference type="ARBA" id="ARBA00022840"/>
    </source>
</evidence>
<dbReference type="GO" id="GO:0005524">
    <property type="term" value="F:ATP binding"/>
    <property type="evidence" value="ECO:0007669"/>
    <property type="project" value="UniProtKB-KW"/>
</dbReference>
<keyword evidence="13 18" id="KW-1133">Transmembrane helix</keyword>
<keyword evidence="7" id="KW-0997">Cell inner membrane</keyword>
<comment type="similarity">
    <text evidence="2">Belongs to the CpsC/CapA family.</text>
</comment>
<feature type="region of interest" description="Disordered" evidence="17">
    <location>
        <begin position="513"/>
        <end position="532"/>
    </location>
</feature>
<evidence type="ECO:0000256" key="3">
    <source>
        <dbReference type="ARBA" id="ARBA00007316"/>
    </source>
</evidence>
<dbReference type="PANTHER" id="PTHR32309:SF13">
    <property type="entry name" value="FERRIC ENTEROBACTIN TRANSPORT PROTEIN FEPE"/>
    <property type="match status" value="1"/>
</dbReference>
<feature type="domain" description="AAA" evidence="20">
    <location>
        <begin position="321"/>
        <end position="438"/>
    </location>
</feature>
<keyword evidence="8" id="KW-0808">Transferase</keyword>
<sequence>MIETVRQERSVAEDKAQQNSILIPENRIDANPQNVVLAERSESDADEGMTLMDLIRIVGKHMFTAILVFVLVVVGVTAYTLTAQKKYTATAQLFASYNNTTADALDSSVSSQSTAGAYIATQLKSYPDLVKTEAVLQPVINELNDNSITTDDLATMVTATNPTDTYMLNVSVEATSPEQSAQLANEVSQSLSKVVSSELYASSKKSMVKLSVVQKAKTPTSQSSPNTKLNIAVAVVAGIVLGIFAALVRDLLARKLQDLMDLQSIDPNGSIAGIIPKDEVLNVTKPVIVTKPDSPIAEEFRRMRTNLSFVTSKDGDKGRLIVITSSMPSEGKTTVSCNLAAALAENGASVLLIDADLRHPSVAKRLGLEGGVGLAHVLSNQASVKDVVQRYWKPNLHIMPAGPRIQNASVLLNSRIMHELVHQAVQQYDYVIIDTTPMSVANDAAVFGQMGNGVVMISARGVTYKSALRGAVNELRDLDVPLLGYVFNLADEKRNRGYGNYYYYGSYYYKGEYGKEDSKKDRKRRRSHRRGK</sequence>
<name>C4FFN7_9BIFI</name>
<dbReference type="eggNOG" id="COG0489">
    <property type="taxonomic scope" value="Bacteria"/>
</dbReference>
<gene>
    <name evidence="21" type="ORF">BIFANG_03151</name>
</gene>
<feature type="compositionally biased region" description="Basic residues" evidence="17">
    <location>
        <begin position="521"/>
        <end position="532"/>
    </location>
</feature>
<evidence type="ECO:0000256" key="5">
    <source>
        <dbReference type="ARBA" id="ARBA00011903"/>
    </source>
</evidence>
<feature type="domain" description="Polysaccharide chain length determinant N-terminal" evidence="19">
    <location>
        <begin position="49"/>
        <end position="143"/>
    </location>
</feature>
<evidence type="ECO:0000256" key="10">
    <source>
        <dbReference type="ARBA" id="ARBA00022741"/>
    </source>
</evidence>
<dbReference type="CDD" id="cd05387">
    <property type="entry name" value="BY-kinase"/>
    <property type="match status" value="1"/>
</dbReference>
<proteinExistence type="inferred from homology"/>